<proteinExistence type="predicted"/>
<feature type="compositionally biased region" description="Low complexity" evidence="1">
    <location>
        <begin position="91"/>
        <end position="107"/>
    </location>
</feature>
<evidence type="ECO:0000256" key="1">
    <source>
        <dbReference type="SAM" id="MobiDB-lite"/>
    </source>
</evidence>
<dbReference type="AlphaFoldDB" id="A0A0K2SX35"/>
<sequence>MSLRKYCPFFSSYVILAWNFEHPGSGRRTSCSAPSLPMDPPGSVTRNREPIFESSDSYTISLTQGILSAGGGPCSSSEVSEGLEVLEEHSPSSAPSVPSLSSVSTIP</sequence>
<reference evidence="2" key="1">
    <citation type="submission" date="2014-05" db="EMBL/GenBank/DDBJ databases">
        <authorList>
            <person name="Chronopoulou M."/>
        </authorList>
    </citation>
    <scope>NUCLEOTIDE SEQUENCE</scope>
    <source>
        <tissue evidence="2">Whole organism</tissue>
    </source>
</reference>
<protein>
    <submittedName>
        <fullName evidence="2">Uncharacterized protein</fullName>
    </submittedName>
</protein>
<evidence type="ECO:0000313" key="2">
    <source>
        <dbReference type="EMBL" id="CDW18309.1"/>
    </source>
</evidence>
<dbReference type="EMBL" id="HACA01000948">
    <property type="protein sequence ID" value="CDW18309.1"/>
    <property type="molecule type" value="Transcribed_RNA"/>
</dbReference>
<organism evidence="2">
    <name type="scientific">Lepeophtheirus salmonis</name>
    <name type="common">Salmon louse</name>
    <name type="synonym">Caligus salmonis</name>
    <dbReference type="NCBI Taxonomy" id="72036"/>
    <lineage>
        <taxon>Eukaryota</taxon>
        <taxon>Metazoa</taxon>
        <taxon>Ecdysozoa</taxon>
        <taxon>Arthropoda</taxon>
        <taxon>Crustacea</taxon>
        <taxon>Multicrustacea</taxon>
        <taxon>Hexanauplia</taxon>
        <taxon>Copepoda</taxon>
        <taxon>Siphonostomatoida</taxon>
        <taxon>Caligidae</taxon>
        <taxon>Lepeophtheirus</taxon>
    </lineage>
</organism>
<name>A0A0K2SX35_LEPSM</name>
<feature type="region of interest" description="Disordered" evidence="1">
    <location>
        <begin position="70"/>
        <end position="107"/>
    </location>
</feature>
<accession>A0A0K2SX35</accession>
<feature type="region of interest" description="Disordered" evidence="1">
    <location>
        <begin position="25"/>
        <end position="48"/>
    </location>
</feature>